<organism evidence="1 2">
    <name type="scientific">Gossypium davidsonii</name>
    <name type="common">Davidson's cotton</name>
    <name type="synonym">Gossypium klotzschianum subsp. davidsonii</name>
    <dbReference type="NCBI Taxonomy" id="34287"/>
    <lineage>
        <taxon>Eukaryota</taxon>
        <taxon>Viridiplantae</taxon>
        <taxon>Streptophyta</taxon>
        <taxon>Embryophyta</taxon>
        <taxon>Tracheophyta</taxon>
        <taxon>Spermatophyta</taxon>
        <taxon>Magnoliopsida</taxon>
        <taxon>eudicotyledons</taxon>
        <taxon>Gunneridae</taxon>
        <taxon>Pentapetalae</taxon>
        <taxon>rosids</taxon>
        <taxon>malvids</taxon>
        <taxon>Malvales</taxon>
        <taxon>Malvaceae</taxon>
        <taxon>Malvoideae</taxon>
        <taxon>Gossypium</taxon>
    </lineage>
</organism>
<dbReference type="AlphaFoldDB" id="A0A7J8SSW5"/>
<evidence type="ECO:0000313" key="1">
    <source>
        <dbReference type="EMBL" id="MBA0628900.1"/>
    </source>
</evidence>
<name>A0A7J8SSW5_GOSDV</name>
<protein>
    <submittedName>
        <fullName evidence="1">Uncharacterized protein</fullName>
    </submittedName>
</protein>
<gene>
    <name evidence="1" type="ORF">Godav_023531</name>
</gene>
<keyword evidence="2" id="KW-1185">Reference proteome</keyword>
<comment type="caution">
    <text evidence="1">The sequence shown here is derived from an EMBL/GenBank/DDBJ whole genome shotgun (WGS) entry which is preliminary data.</text>
</comment>
<evidence type="ECO:0000313" key="2">
    <source>
        <dbReference type="Proteomes" id="UP000593561"/>
    </source>
</evidence>
<reference evidence="1 2" key="1">
    <citation type="journal article" date="2019" name="Genome Biol. Evol.">
        <title>Insights into the evolution of the New World diploid cottons (Gossypium, subgenus Houzingenia) based on genome sequencing.</title>
        <authorList>
            <person name="Grover C.E."/>
            <person name="Arick M.A. 2nd"/>
            <person name="Thrash A."/>
            <person name="Conover J.L."/>
            <person name="Sanders W.S."/>
            <person name="Peterson D.G."/>
            <person name="Frelichowski J.E."/>
            <person name="Scheffler J.A."/>
            <person name="Scheffler B.E."/>
            <person name="Wendel J.F."/>
        </authorList>
    </citation>
    <scope>NUCLEOTIDE SEQUENCE [LARGE SCALE GENOMIC DNA]</scope>
    <source>
        <strain evidence="1">27</strain>
        <tissue evidence="1">Leaf</tissue>
    </source>
</reference>
<sequence>MELIVPAISSPSDNTEVQERYNIDLPIKTMIFVANLVEEFLSIQGVTEQNKEKPAAYATVVTVRGVEVPLFPSDICEFYDIPFYEKDFIDGVDLDRLQNINVEDVIKYLTQGREFERLNRLRSLNYPPDMFSLTPTHHKGDDEGANSEEQDVAQEYLGTEDKYKVIF</sequence>
<dbReference type="Proteomes" id="UP000593561">
    <property type="component" value="Unassembled WGS sequence"/>
</dbReference>
<accession>A0A7J8SSW5</accession>
<proteinExistence type="predicted"/>
<dbReference type="EMBL" id="JABFAC010000011">
    <property type="protein sequence ID" value="MBA0628900.1"/>
    <property type="molecule type" value="Genomic_DNA"/>
</dbReference>